<dbReference type="InterPro" id="IPR049327">
    <property type="entry name" value="TibC/BAHTCr-like_N"/>
</dbReference>
<evidence type="ECO:0000313" key="4">
    <source>
        <dbReference type="EMBL" id="SHF31236.1"/>
    </source>
</evidence>
<evidence type="ECO:0000313" key="5">
    <source>
        <dbReference type="Proteomes" id="UP000184404"/>
    </source>
</evidence>
<dbReference type="EMBL" id="FQUG01000013">
    <property type="protein sequence ID" value="SHF31236.1"/>
    <property type="molecule type" value="Genomic_DNA"/>
</dbReference>
<gene>
    <name evidence="4" type="ORF">SAMN02745190_02364</name>
</gene>
<dbReference type="GO" id="GO:0005829">
    <property type="term" value="C:cytosol"/>
    <property type="evidence" value="ECO:0007669"/>
    <property type="project" value="TreeGrafter"/>
</dbReference>
<name>A0A1M5AM44_9FIRM</name>
<evidence type="ECO:0000256" key="1">
    <source>
        <dbReference type="ARBA" id="ARBA00022676"/>
    </source>
</evidence>
<evidence type="ECO:0000256" key="2">
    <source>
        <dbReference type="ARBA" id="ARBA00022679"/>
    </source>
</evidence>
<dbReference type="Pfam" id="PF21129">
    <property type="entry name" value="TibC_1st"/>
    <property type="match status" value="1"/>
</dbReference>
<dbReference type="AlphaFoldDB" id="A0A1M5AM44"/>
<dbReference type="InterPro" id="IPR030929">
    <property type="entry name" value="Aah/TibC-like"/>
</dbReference>
<reference evidence="4 5" key="1">
    <citation type="submission" date="2016-11" db="EMBL/GenBank/DDBJ databases">
        <authorList>
            <person name="Jaros S."/>
            <person name="Januszkiewicz K."/>
            <person name="Wedrychowicz H."/>
        </authorList>
    </citation>
    <scope>NUCLEOTIDE SEQUENCE [LARGE SCALE GENOMIC DNA]</scope>
    <source>
        <strain evidence="4 5">DSM 10502</strain>
    </source>
</reference>
<dbReference type="Pfam" id="PF01075">
    <property type="entry name" value="Glyco_transf_9"/>
    <property type="match status" value="1"/>
</dbReference>
<accession>A0A1M5AM44</accession>
<keyword evidence="5" id="KW-1185">Reference proteome</keyword>
<organism evidence="4 5">
    <name type="scientific">Schwartzia succinivorans DSM 10502</name>
    <dbReference type="NCBI Taxonomy" id="1123243"/>
    <lineage>
        <taxon>Bacteria</taxon>
        <taxon>Bacillati</taxon>
        <taxon>Bacillota</taxon>
        <taxon>Negativicutes</taxon>
        <taxon>Selenomonadales</taxon>
        <taxon>Selenomonadaceae</taxon>
        <taxon>Schwartzia</taxon>
    </lineage>
</organism>
<dbReference type="Gene3D" id="3.40.50.2000">
    <property type="entry name" value="Glycogen Phosphorylase B"/>
    <property type="match status" value="1"/>
</dbReference>
<keyword evidence="1" id="KW-0328">Glycosyltransferase</keyword>
<sequence>MKIVHDLPILYFSSDVKDVGGSDFSEIASLDSDAGPIKGETGIEGLRIDFNAGLRLRVPKGNWHICISDDDSEFVFFDEAVSEKVLISMEKYYIKWRVEAYLDGELKFAHVFNPEGMNVLFSLKKTPLGEAVMLLPYVQEFVNLHKCHGLILTNPAYEPIIREYFPELEIINSITDDTYANYLIGTVMTPPFLLSDSSRALPVQYVGRFLLGLHRNPQKVLFYPKKPREIETPYVCIAVQASGVAKSWLNPNGWDIVIDYLKQLGYRVLCIDRDRCNEDSKGRKVCMPKGAEDYTGNLPLTDRIELLAYADFFIGVGSGLSWLADAAGCPVVLISGFSMPVAEFDTPYRVINPLVCHGCYNDMTVDWLNPLCPRHHDTEREYECSVKIPPKMVISTIDRLRKDLKDRKELSDAWKIR</sequence>
<feature type="domain" description="Autotransproter heptosyltransferase TibC/BAHTCr-like N-terminal" evidence="3">
    <location>
        <begin position="42"/>
        <end position="102"/>
    </location>
</feature>
<proteinExistence type="predicted"/>
<dbReference type="PANTHER" id="PTHR30160">
    <property type="entry name" value="TETRAACYLDISACCHARIDE 4'-KINASE-RELATED"/>
    <property type="match status" value="1"/>
</dbReference>
<dbReference type="NCBIfam" id="TIGR04414">
    <property type="entry name" value="hepto_Aah_TibC"/>
    <property type="match status" value="1"/>
</dbReference>
<dbReference type="InterPro" id="IPR051199">
    <property type="entry name" value="LPS_LOS_Heptosyltrfase"/>
</dbReference>
<protein>
    <submittedName>
        <fullName evidence="4">Autotransporter strand-loop-strand O-heptosyltransferase</fullName>
    </submittedName>
</protein>
<evidence type="ECO:0000259" key="3">
    <source>
        <dbReference type="Pfam" id="PF21129"/>
    </source>
</evidence>
<dbReference type="GO" id="GO:0009244">
    <property type="term" value="P:lipopolysaccharide core region biosynthetic process"/>
    <property type="evidence" value="ECO:0007669"/>
    <property type="project" value="TreeGrafter"/>
</dbReference>
<dbReference type="STRING" id="1123243.SAMN02745190_02364"/>
<dbReference type="SUPFAM" id="SSF53756">
    <property type="entry name" value="UDP-Glycosyltransferase/glycogen phosphorylase"/>
    <property type="match status" value="1"/>
</dbReference>
<dbReference type="OrthoDB" id="5561008at2"/>
<dbReference type="GO" id="GO:0008713">
    <property type="term" value="F:ADP-heptose-lipopolysaccharide heptosyltransferase activity"/>
    <property type="evidence" value="ECO:0007669"/>
    <property type="project" value="TreeGrafter"/>
</dbReference>
<dbReference type="InterPro" id="IPR002201">
    <property type="entry name" value="Glyco_trans_9"/>
</dbReference>
<keyword evidence="2 4" id="KW-0808">Transferase</keyword>
<dbReference type="Proteomes" id="UP000184404">
    <property type="component" value="Unassembled WGS sequence"/>
</dbReference>